<dbReference type="GO" id="GO:0016810">
    <property type="term" value="F:hydrolase activity, acting on carbon-nitrogen (but not peptide) bonds"/>
    <property type="evidence" value="ECO:0007669"/>
    <property type="project" value="InterPro"/>
</dbReference>
<gene>
    <name evidence="1" type="ORF">PACLA_8A014335</name>
</gene>
<dbReference type="Gene3D" id="3.20.20.140">
    <property type="entry name" value="Metal-dependent hydrolases"/>
    <property type="match status" value="1"/>
</dbReference>
<protein>
    <submittedName>
        <fullName evidence="1">Amidohydrolase</fullName>
    </submittedName>
</protein>
<comment type="caution">
    <text evidence="1">The sequence shown here is derived from an EMBL/GenBank/DDBJ whole genome shotgun (WGS) entry which is preliminary data.</text>
</comment>
<reference evidence="1" key="1">
    <citation type="submission" date="2020-04" db="EMBL/GenBank/DDBJ databases">
        <authorList>
            <person name="Alioto T."/>
            <person name="Alioto T."/>
            <person name="Gomez Garrido J."/>
        </authorList>
    </citation>
    <scope>NUCLEOTIDE SEQUENCE</scope>
    <source>
        <strain evidence="1">A484AB</strain>
    </source>
</reference>
<evidence type="ECO:0000313" key="2">
    <source>
        <dbReference type="Proteomes" id="UP001152795"/>
    </source>
</evidence>
<dbReference type="SUPFAM" id="SSF51338">
    <property type="entry name" value="Composite domain of metallo-dependent hydrolases"/>
    <property type="match status" value="1"/>
</dbReference>
<dbReference type="Proteomes" id="UP001152795">
    <property type="component" value="Unassembled WGS sequence"/>
</dbReference>
<dbReference type="EMBL" id="CACRXK020006767">
    <property type="protein sequence ID" value="CAB4010381.1"/>
    <property type="molecule type" value="Genomic_DNA"/>
</dbReference>
<accession>A0A6S7IY61</accession>
<dbReference type="PANTHER" id="PTHR22642:SF2">
    <property type="entry name" value="PROTEIN LONG AFTER FAR-RED 3"/>
    <property type="match status" value="1"/>
</dbReference>
<evidence type="ECO:0000313" key="1">
    <source>
        <dbReference type="EMBL" id="CAB4010381.1"/>
    </source>
</evidence>
<name>A0A6S7IY61_PARCT</name>
<dbReference type="OrthoDB" id="3501663at2759"/>
<organism evidence="1 2">
    <name type="scientific">Paramuricea clavata</name>
    <name type="common">Red gorgonian</name>
    <name type="synonym">Violescent sea-whip</name>
    <dbReference type="NCBI Taxonomy" id="317549"/>
    <lineage>
        <taxon>Eukaryota</taxon>
        <taxon>Metazoa</taxon>
        <taxon>Cnidaria</taxon>
        <taxon>Anthozoa</taxon>
        <taxon>Octocorallia</taxon>
        <taxon>Malacalcyonacea</taxon>
        <taxon>Plexauridae</taxon>
        <taxon>Paramuricea</taxon>
    </lineage>
</organism>
<dbReference type="PANTHER" id="PTHR22642">
    <property type="entry name" value="IMIDAZOLONEPROPIONASE"/>
    <property type="match status" value="1"/>
</dbReference>
<keyword evidence="2" id="KW-1185">Reference proteome</keyword>
<dbReference type="AlphaFoldDB" id="A0A6S7IY61"/>
<sequence length="106" mass="11997">MSGCDNDKIDYIFYGTIITMNEKYPEAEALAIKDDRIFAVGTKKEIKQLETTSTLVVKLGDQVLMPGLIEAHTHAIDMVDLKTTFKDINGYDYHTHARSSRDINDK</sequence>
<proteinExistence type="predicted"/>
<dbReference type="Gene3D" id="2.30.40.10">
    <property type="entry name" value="Urease, subunit C, domain 1"/>
    <property type="match status" value="1"/>
</dbReference>
<dbReference type="InterPro" id="IPR011059">
    <property type="entry name" value="Metal-dep_hydrolase_composite"/>
</dbReference>